<dbReference type="NCBIfam" id="TIGR01050">
    <property type="entry name" value="rpsS_bact"/>
    <property type="match status" value="1"/>
</dbReference>
<evidence type="ECO:0000313" key="11">
    <source>
        <dbReference type="Proteomes" id="UP000606653"/>
    </source>
</evidence>
<gene>
    <name evidence="8 10" type="primary">rpsS</name>
    <name evidence="10" type="ORF">GCM10010969_38310</name>
</gene>
<protein>
    <recommendedName>
        <fullName evidence="7 8">Small ribosomal subunit protein uS19</fullName>
    </recommendedName>
</protein>
<keyword evidence="5 8" id="KW-0689">Ribosomal protein</keyword>
<dbReference type="PROSITE" id="PS00323">
    <property type="entry name" value="RIBOSOMAL_S19"/>
    <property type="match status" value="1"/>
</dbReference>
<evidence type="ECO:0000256" key="3">
    <source>
        <dbReference type="ARBA" id="ARBA00022730"/>
    </source>
</evidence>
<dbReference type="InterPro" id="IPR002222">
    <property type="entry name" value="Ribosomal_uS19"/>
</dbReference>
<reference evidence="11" key="1">
    <citation type="journal article" date="2019" name="Int. J. Syst. Evol. Microbiol.">
        <title>The Global Catalogue of Microorganisms (GCM) 10K type strain sequencing project: providing services to taxonomists for standard genome sequencing and annotation.</title>
        <authorList>
            <consortium name="The Broad Institute Genomics Platform"/>
            <consortium name="The Broad Institute Genome Sequencing Center for Infectious Disease"/>
            <person name="Wu L."/>
            <person name="Ma J."/>
        </authorList>
    </citation>
    <scope>NUCLEOTIDE SEQUENCE [LARGE SCALE GENOMIC DNA]</scope>
    <source>
        <strain evidence="11">CGMCC 1.6964</strain>
    </source>
</reference>
<keyword evidence="11" id="KW-1185">Reference proteome</keyword>
<dbReference type="Gene3D" id="3.30.860.10">
    <property type="entry name" value="30s Ribosomal Protein S19, Chain A"/>
    <property type="match status" value="1"/>
</dbReference>
<dbReference type="PRINTS" id="PR00975">
    <property type="entry name" value="RIBOSOMALS19"/>
</dbReference>
<dbReference type="GO" id="GO:0005840">
    <property type="term" value="C:ribosome"/>
    <property type="evidence" value="ECO:0007669"/>
    <property type="project" value="UniProtKB-KW"/>
</dbReference>
<keyword evidence="6 8" id="KW-0687">Ribonucleoprotein</keyword>
<evidence type="ECO:0000256" key="2">
    <source>
        <dbReference type="ARBA" id="ARBA00007345"/>
    </source>
</evidence>
<dbReference type="Pfam" id="PF00203">
    <property type="entry name" value="Ribosomal_S19"/>
    <property type="match status" value="1"/>
</dbReference>
<keyword evidence="4 8" id="KW-0694">RNA-binding</keyword>
<sequence>MTRSLKKGPFIDGYLLKKVEVMNEASKKAVIKTWSRRSTIFPQFIGHTFAVYDGRKHVPVYVTEDMVGHKLGEFAPTRTYKGHTDDDKKTRR</sequence>
<evidence type="ECO:0000256" key="6">
    <source>
        <dbReference type="ARBA" id="ARBA00023274"/>
    </source>
</evidence>
<evidence type="ECO:0000256" key="1">
    <source>
        <dbReference type="ARBA" id="ARBA00003239"/>
    </source>
</evidence>
<evidence type="ECO:0000256" key="4">
    <source>
        <dbReference type="ARBA" id="ARBA00022884"/>
    </source>
</evidence>
<proteinExistence type="inferred from homology"/>
<dbReference type="PANTHER" id="PTHR11880">
    <property type="entry name" value="RIBOSOMAL PROTEIN S19P FAMILY MEMBER"/>
    <property type="match status" value="1"/>
</dbReference>
<dbReference type="PIRSF" id="PIRSF002144">
    <property type="entry name" value="Ribosomal_S19"/>
    <property type="match status" value="1"/>
</dbReference>
<comment type="caution">
    <text evidence="10">The sequence shown here is derived from an EMBL/GenBank/DDBJ whole genome shotgun (WGS) entry which is preliminary data.</text>
</comment>
<organism evidence="10 11">
    <name type="scientific">Saccharibacillus kuerlensis</name>
    <dbReference type="NCBI Taxonomy" id="459527"/>
    <lineage>
        <taxon>Bacteria</taxon>
        <taxon>Bacillati</taxon>
        <taxon>Bacillota</taxon>
        <taxon>Bacilli</taxon>
        <taxon>Bacillales</taxon>
        <taxon>Paenibacillaceae</taxon>
        <taxon>Saccharibacillus</taxon>
    </lineage>
</organism>
<dbReference type="RefSeq" id="WP_018978364.1">
    <property type="nucleotide sequence ID" value="NZ_BMLN01000016.1"/>
</dbReference>
<dbReference type="HAMAP" id="MF_00531">
    <property type="entry name" value="Ribosomal_uS19"/>
    <property type="match status" value="1"/>
</dbReference>
<evidence type="ECO:0000256" key="7">
    <source>
        <dbReference type="ARBA" id="ARBA00035163"/>
    </source>
</evidence>
<dbReference type="EMBL" id="BMLN01000016">
    <property type="protein sequence ID" value="GGO08675.1"/>
    <property type="molecule type" value="Genomic_DNA"/>
</dbReference>
<comment type="function">
    <text evidence="1 8">Protein S19 forms a complex with S13 that binds strongly to the 16S ribosomal RNA.</text>
</comment>
<evidence type="ECO:0000256" key="5">
    <source>
        <dbReference type="ARBA" id="ARBA00022980"/>
    </source>
</evidence>
<evidence type="ECO:0000313" key="10">
    <source>
        <dbReference type="EMBL" id="GGO08675.1"/>
    </source>
</evidence>
<evidence type="ECO:0000256" key="9">
    <source>
        <dbReference type="RuleBase" id="RU003485"/>
    </source>
</evidence>
<dbReference type="InterPro" id="IPR020934">
    <property type="entry name" value="Ribosomal_uS19_CS"/>
</dbReference>
<name>A0ABQ2LAJ3_9BACL</name>
<keyword evidence="3 8" id="KW-0699">rRNA-binding</keyword>
<accession>A0ABQ2LAJ3</accession>
<dbReference type="SUPFAM" id="SSF54570">
    <property type="entry name" value="Ribosomal protein S19"/>
    <property type="match status" value="1"/>
</dbReference>
<dbReference type="Proteomes" id="UP000606653">
    <property type="component" value="Unassembled WGS sequence"/>
</dbReference>
<dbReference type="PANTHER" id="PTHR11880:SF8">
    <property type="entry name" value="SMALL RIBOSOMAL SUBUNIT PROTEIN US19M"/>
    <property type="match status" value="1"/>
</dbReference>
<comment type="similarity">
    <text evidence="2 8 9">Belongs to the universal ribosomal protein uS19 family.</text>
</comment>
<evidence type="ECO:0000256" key="8">
    <source>
        <dbReference type="HAMAP-Rule" id="MF_00531"/>
    </source>
</evidence>
<dbReference type="InterPro" id="IPR005732">
    <property type="entry name" value="Ribosomal_uS19_bac-type"/>
</dbReference>
<dbReference type="InterPro" id="IPR023575">
    <property type="entry name" value="Ribosomal_uS19_SF"/>
</dbReference>